<organism evidence="2 3">
    <name type="scientific">Goodea atripinnis</name>
    <dbReference type="NCBI Taxonomy" id="208336"/>
    <lineage>
        <taxon>Eukaryota</taxon>
        <taxon>Metazoa</taxon>
        <taxon>Chordata</taxon>
        <taxon>Craniata</taxon>
        <taxon>Vertebrata</taxon>
        <taxon>Euteleostomi</taxon>
        <taxon>Actinopterygii</taxon>
        <taxon>Neopterygii</taxon>
        <taxon>Teleostei</taxon>
        <taxon>Neoteleostei</taxon>
        <taxon>Acanthomorphata</taxon>
        <taxon>Ovalentaria</taxon>
        <taxon>Atherinomorphae</taxon>
        <taxon>Cyprinodontiformes</taxon>
        <taxon>Goodeidae</taxon>
        <taxon>Goodea</taxon>
    </lineage>
</organism>
<reference evidence="2 3" key="1">
    <citation type="submission" date="2021-06" db="EMBL/GenBank/DDBJ databases">
        <authorList>
            <person name="Palmer J.M."/>
        </authorList>
    </citation>
    <scope>NUCLEOTIDE SEQUENCE [LARGE SCALE GENOMIC DNA]</scope>
    <source>
        <strain evidence="2 3">GA_2019</strain>
        <tissue evidence="2">Muscle</tissue>
    </source>
</reference>
<dbReference type="Pfam" id="PF00679">
    <property type="entry name" value="EFG_C"/>
    <property type="match status" value="1"/>
</dbReference>
<dbReference type="InterPro" id="IPR035654">
    <property type="entry name" value="LepA_IV"/>
</dbReference>
<dbReference type="InterPro" id="IPR000640">
    <property type="entry name" value="EFG_V-like"/>
</dbReference>
<evidence type="ECO:0000259" key="1">
    <source>
        <dbReference type="Pfam" id="PF00679"/>
    </source>
</evidence>
<dbReference type="CDD" id="cd03709">
    <property type="entry name" value="lepA_C"/>
    <property type="match status" value="1"/>
</dbReference>
<gene>
    <name evidence="2" type="primary">GUF1</name>
    <name evidence="2" type="ORF">GOODEAATRI_024891</name>
</gene>
<dbReference type="EMBL" id="JAHRIO010092812">
    <property type="protein sequence ID" value="MEQ2189398.1"/>
    <property type="molecule type" value="Genomic_DNA"/>
</dbReference>
<evidence type="ECO:0000313" key="2">
    <source>
        <dbReference type="EMBL" id="MEQ2189398.1"/>
    </source>
</evidence>
<protein>
    <submittedName>
        <fullName evidence="2">Translation factor guf1 mitochondrial</fullName>
    </submittedName>
</protein>
<proteinExistence type="predicted"/>
<comment type="caution">
    <text evidence="2">The sequence shown here is derived from an EMBL/GenBank/DDBJ whole genome shotgun (WGS) entry which is preliminary data.</text>
</comment>
<accession>A0ABV0Q194</accession>
<dbReference type="SUPFAM" id="SSF54980">
    <property type="entry name" value="EF-G C-terminal domain-like"/>
    <property type="match status" value="1"/>
</dbReference>
<dbReference type="Proteomes" id="UP001476798">
    <property type="component" value="Unassembled WGS sequence"/>
</dbReference>
<dbReference type="PANTHER" id="PTHR43512">
    <property type="entry name" value="TRANSLATION FACTOR GUF1-RELATED"/>
    <property type="match status" value="1"/>
</dbReference>
<name>A0ABV0Q194_9TELE</name>
<dbReference type="InterPro" id="IPR035647">
    <property type="entry name" value="EFG_III/V"/>
</dbReference>
<feature type="domain" description="Elongation factor EFG" evidence="1">
    <location>
        <begin position="29"/>
        <end position="97"/>
    </location>
</feature>
<evidence type="ECO:0000313" key="3">
    <source>
        <dbReference type="Proteomes" id="UP001476798"/>
    </source>
</evidence>
<dbReference type="PANTHER" id="PTHR43512:SF7">
    <property type="entry name" value="TRANSLATION FACTOR GUF1, MITOCHONDRIAL"/>
    <property type="match status" value="1"/>
</dbReference>
<dbReference type="InterPro" id="IPR006297">
    <property type="entry name" value="EF-4"/>
</dbReference>
<keyword evidence="3" id="KW-1185">Reference proteome</keyword>
<dbReference type="Gene3D" id="3.30.70.240">
    <property type="match status" value="1"/>
</dbReference>
<sequence length="138" mass="15673">MHQQQEHGSEELTIVNPAQFPDKSVVSEYLEPMVLGTILAPETHTGKIMSLCLSRRAVQKNMVYIDDQRVMMKYLFPLNEIVVDFYDLLKSLSSGYARDRAYSTGKAMCERLKESIPRQMFEIAVQAAIGSKVIARET</sequence>